<comment type="caution">
    <text evidence="2">The sequence shown here is derived from an EMBL/GenBank/DDBJ whole genome shotgun (WGS) entry which is preliminary data.</text>
</comment>
<evidence type="ECO:0000313" key="3">
    <source>
        <dbReference type="Proteomes" id="UP000005551"/>
    </source>
</evidence>
<dbReference type="PATRIC" id="fig|1189621.3.peg.1978"/>
<dbReference type="InterPro" id="IPR006099">
    <property type="entry name" value="MeMalonylCoA_mutase_a/b_cat"/>
</dbReference>
<organism evidence="2 3">
    <name type="scientific">Nitritalea halalkaliphila LW7</name>
    <dbReference type="NCBI Taxonomy" id="1189621"/>
    <lineage>
        <taxon>Bacteria</taxon>
        <taxon>Pseudomonadati</taxon>
        <taxon>Bacteroidota</taxon>
        <taxon>Cytophagia</taxon>
        <taxon>Cytophagales</taxon>
        <taxon>Cyclobacteriaceae</taxon>
        <taxon>Nitritalea</taxon>
    </lineage>
</organism>
<dbReference type="Gene3D" id="3.20.20.240">
    <property type="entry name" value="Methylmalonyl-CoA mutase"/>
    <property type="match status" value="1"/>
</dbReference>
<dbReference type="PANTHER" id="PTHR48101">
    <property type="entry name" value="METHYLMALONYL-COA MUTASE, MITOCHONDRIAL-RELATED"/>
    <property type="match status" value="1"/>
</dbReference>
<evidence type="ECO:0000313" key="2">
    <source>
        <dbReference type="EMBL" id="EIM76680.1"/>
    </source>
</evidence>
<dbReference type="STRING" id="1189621.A3SI_09508"/>
<dbReference type="Pfam" id="PF01642">
    <property type="entry name" value="MM_CoA_mutase"/>
    <property type="match status" value="1"/>
</dbReference>
<name>I5C4C8_9BACT</name>
<dbReference type="GO" id="GO:0016866">
    <property type="term" value="F:intramolecular transferase activity"/>
    <property type="evidence" value="ECO:0007669"/>
    <property type="project" value="InterPro"/>
</dbReference>
<dbReference type="OrthoDB" id="9762378at2"/>
<dbReference type="SUPFAM" id="SSF51703">
    <property type="entry name" value="Cobalamin (vitamin B12)-dependent enzymes"/>
    <property type="match status" value="1"/>
</dbReference>
<dbReference type="RefSeq" id="WP_009054875.1">
    <property type="nucleotide sequence ID" value="NZ_AJYA01000019.1"/>
</dbReference>
<evidence type="ECO:0000259" key="1">
    <source>
        <dbReference type="Pfam" id="PF01642"/>
    </source>
</evidence>
<protein>
    <submittedName>
        <fullName evidence="2">Methylmalonyl-CoA mutase small subunit</fullName>
    </submittedName>
</protein>
<dbReference type="AlphaFoldDB" id="I5C4C8"/>
<dbReference type="PANTHER" id="PTHR48101:SF1">
    <property type="entry name" value="METHYLMALONYL-COA MUTASE, LARGE SUBUNIT"/>
    <property type="match status" value="1"/>
</dbReference>
<dbReference type="EMBL" id="AJYA01000019">
    <property type="protein sequence ID" value="EIM76680.1"/>
    <property type="molecule type" value="Genomic_DNA"/>
</dbReference>
<reference evidence="2 3" key="1">
    <citation type="submission" date="2012-05" db="EMBL/GenBank/DDBJ databases">
        <title>Genome sequence of Nitritalea halalkaliphila LW7.</title>
        <authorList>
            <person name="Jangir P.K."/>
            <person name="Singh A."/>
            <person name="Shivaji S."/>
            <person name="Sharma R."/>
        </authorList>
    </citation>
    <scope>NUCLEOTIDE SEQUENCE [LARGE SCALE GENOMIC DNA]</scope>
    <source>
        <strain evidence="2 3">LW7</strain>
    </source>
</reference>
<keyword evidence="3" id="KW-1185">Reference proteome</keyword>
<gene>
    <name evidence="2" type="ORF">A3SI_09508</name>
</gene>
<accession>I5C4C8</accession>
<proteinExistence type="predicted"/>
<dbReference type="InterPro" id="IPR016176">
    <property type="entry name" value="Cbl-dep_enz_cat"/>
</dbReference>
<dbReference type="GO" id="GO:0031419">
    <property type="term" value="F:cobalamin binding"/>
    <property type="evidence" value="ECO:0007669"/>
    <property type="project" value="InterPro"/>
</dbReference>
<sequence length="470" mass="51952">MKHNLFEAFPPLQKADWIAQINKDLRGKPFQETLVSQTREGLEIAPAYTAEDIENAHWAKAFRYRSQQDLTALGYSPRHWTTVAQQRVQPGEEVAANKRLLDQLQQGVDGLHLKLGAEVDFSALFAGIGLPYISVYLAPEGDPVALLRGFLAYAQQAEGSAEQLQGGLLYDPVAAALRVQQNRSDAFQTFLALAELSAPYPHFYGACVDFQAYHASGADAVQETLYALAGFQDLLLQAEEGGHALEPLARQVFLRGSAGAHYFPEIAKVRAQRILFQSLLALADVTVASEEVQQYVSTSPWTKTRRDVYTNMLRNTTEAMAALLGGANALEVLPHTVAKAEASNFDLRMARNISSILRDESYLDKVVDPLAGAYLIENVIEQLCGEVKKQWEALEQNGGWWAAYAAGTMQDAVRRARVSVHEAVASGKQVMVGVNRYTQEEEFEPEMPVEEAEWQLLPARASSLVERKAE</sequence>
<dbReference type="Proteomes" id="UP000005551">
    <property type="component" value="Unassembled WGS sequence"/>
</dbReference>
<feature type="domain" description="Methylmalonyl-CoA mutase alpha/beta chain catalytic" evidence="1">
    <location>
        <begin position="120"/>
        <end position="453"/>
    </location>
</feature>